<evidence type="ECO:0000313" key="1">
    <source>
        <dbReference type="EMBL" id="CAA9281956.1"/>
    </source>
</evidence>
<dbReference type="InterPro" id="IPR009057">
    <property type="entry name" value="Homeodomain-like_sf"/>
</dbReference>
<dbReference type="Pfam" id="PF04255">
    <property type="entry name" value="DUF433"/>
    <property type="match status" value="1"/>
</dbReference>
<organism evidence="1">
    <name type="scientific">uncultured Chloroflexota bacterium</name>
    <dbReference type="NCBI Taxonomy" id="166587"/>
    <lineage>
        <taxon>Bacteria</taxon>
        <taxon>Bacillati</taxon>
        <taxon>Chloroflexota</taxon>
        <taxon>environmental samples</taxon>
    </lineage>
</organism>
<accession>A0A6J4JLX6</accession>
<proteinExistence type="predicted"/>
<dbReference type="EMBL" id="CADCTC010000208">
    <property type="protein sequence ID" value="CAA9281956.1"/>
    <property type="molecule type" value="Genomic_DNA"/>
</dbReference>
<sequence length="114" mass="12444">MLQADADMAATSTGYQHISLDADGVPVIAGTGYKVAPLIEQFKARNWSAEELRAHYPDLTPAQLHSLLAYYYDRAGELEEDLQRRAAAVEAARHNTPAPAIVERLRAARRAGAV</sequence>
<name>A0A6J4JLX6_9CHLR</name>
<protein>
    <recommendedName>
        <fullName evidence="2">DUF433 domain-containing protein</fullName>
    </recommendedName>
</protein>
<dbReference type="SUPFAM" id="SSF46689">
    <property type="entry name" value="Homeodomain-like"/>
    <property type="match status" value="1"/>
</dbReference>
<dbReference type="AlphaFoldDB" id="A0A6J4JLX6"/>
<dbReference type="InterPro" id="IPR007367">
    <property type="entry name" value="DUF433"/>
</dbReference>
<gene>
    <name evidence="1" type="ORF">AVDCRST_MAG77-3919</name>
</gene>
<dbReference type="InterPro" id="IPR036388">
    <property type="entry name" value="WH-like_DNA-bd_sf"/>
</dbReference>
<reference evidence="1" key="1">
    <citation type="submission" date="2020-02" db="EMBL/GenBank/DDBJ databases">
        <authorList>
            <person name="Meier V. D."/>
        </authorList>
    </citation>
    <scope>NUCLEOTIDE SEQUENCE</scope>
    <source>
        <strain evidence="1">AVDCRST_MAG77</strain>
    </source>
</reference>
<evidence type="ECO:0008006" key="2">
    <source>
        <dbReference type="Google" id="ProtNLM"/>
    </source>
</evidence>
<dbReference type="Gene3D" id="1.10.10.10">
    <property type="entry name" value="Winged helix-like DNA-binding domain superfamily/Winged helix DNA-binding domain"/>
    <property type="match status" value="1"/>
</dbReference>